<name>A0A0C4E766_MAGP6</name>
<proteinExistence type="predicted"/>
<reference evidence="2" key="1">
    <citation type="submission" date="2010-05" db="EMBL/GenBank/DDBJ databases">
        <title>The Genome Sequence of Magnaporthe poae strain ATCC 64411.</title>
        <authorList>
            <consortium name="The Broad Institute Genome Sequencing Platform"/>
            <consortium name="Broad Institute Genome Sequencing Center for Infectious Disease"/>
            <person name="Ma L.-J."/>
            <person name="Dead R."/>
            <person name="Young S."/>
            <person name="Zeng Q."/>
            <person name="Koehrsen M."/>
            <person name="Alvarado L."/>
            <person name="Berlin A."/>
            <person name="Chapman S.B."/>
            <person name="Chen Z."/>
            <person name="Freedman E."/>
            <person name="Gellesch M."/>
            <person name="Goldberg J."/>
            <person name="Griggs A."/>
            <person name="Gujja S."/>
            <person name="Heilman E.R."/>
            <person name="Heiman D."/>
            <person name="Hepburn T."/>
            <person name="Howarth C."/>
            <person name="Jen D."/>
            <person name="Larson L."/>
            <person name="Mehta T."/>
            <person name="Neiman D."/>
            <person name="Pearson M."/>
            <person name="Roberts A."/>
            <person name="Saif S."/>
            <person name="Shea T."/>
            <person name="Shenoy N."/>
            <person name="Sisk P."/>
            <person name="Stolte C."/>
            <person name="Sykes S."/>
            <person name="Walk T."/>
            <person name="White J."/>
            <person name="Yandava C."/>
            <person name="Haas B."/>
            <person name="Nusbaum C."/>
            <person name="Birren B."/>
        </authorList>
    </citation>
    <scope>NUCLEOTIDE SEQUENCE</scope>
    <source>
        <strain evidence="2">ATCC 64411</strain>
    </source>
</reference>
<keyword evidence="4" id="KW-1185">Reference proteome</keyword>
<feature type="compositionally biased region" description="Basic and acidic residues" evidence="1">
    <location>
        <begin position="192"/>
        <end position="212"/>
    </location>
</feature>
<feature type="region of interest" description="Disordered" evidence="1">
    <location>
        <begin position="149"/>
        <end position="212"/>
    </location>
</feature>
<reference evidence="4" key="2">
    <citation type="submission" date="2010-05" db="EMBL/GenBank/DDBJ databases">
        <title>The genome sequence of Magnaporthe poae strain ATCC 64411.</title>
        <authorList>
            <person name="Ma L.-J."/>
            <person name="Dead R."/>
            <person name="Young S."/>
            <person name="Zeng Q."/>
            <person name="Koehrsen M."/>
            <person name="Alvarado L."/>
            <person name="Berlin A."/>
            <person name="Chapman S.B."/>
            <person name="Chen Z."/>
            <person name="Freedman E."/>
            <person name="Gellesch M."/>
            <person name="Goldberg J."/>
            <person name="Griggs A."/>
            <person name="Gujja S."/>
            <person name="Heilman E.R."/>
            <person name="Heiman D."/>
            <person name="Hepburn T."/>
            <person name="Howarth C."/>
            <person name="Jen D."/>
            <person name="Larson L."/>
            <person name="Mehta T."/>
            <person name="Neiman D."/>
            <person name="Pearson M."/>
            <person name="Roberts A."/>
            <person name="Saif S."/>
            <person name="Shea T."/>
            <person name="Shenoy N."/>
            <person name="Sisk P."/>
            <person name="Stolte C."/>
            <person name="Sykes S."/>
            <person name="Walk T."/>
            <person name="White J."/>
            <person name="Yandava C."/>
            <person name="Haas B."/>
            <person name="Nusbaum C."/>
            <person name="Birren B."/>
        </authorList>
    </citation>
    <scope>NUCLEOTIDE SEQUENCE [LARGE SCALE GENOMIC DNA]</scope>
    <source>
        <strain evidence="4">ATCC 64411 / 73-15</strain>
    </source>
</reference>
<dbReference type="EMBL" id="ADBL01002022">
    <property type="status" value="NOT_ANNOTATED_CDS"/>
    <property type="molecule type" value="Genomic_DNA"/>
</dbReference>
<dbReference type="EnsemblFungi" id="MAPG_08368T0">
    <property type="protein sequence ID" value="MAPG_08368T0"/>
    <property type="gene ID" value="MAPG_08368"/>
</dbReference>
<gene>
    <name evidence="2" type="ORF">MAPG_08368</name>
</gene>
<evidence type="ECO:0000313" key="4">
    <source>
        <dbReference type="Proteomes" id="UP000011715"/>
    </source>
</evidence>
<organism evidence="3 4">
    <name type="scientific">Magnaporthiopsis poae (strain ATCC 64411 / 73-15)</name>
    <name type="common">Kentucky bluegrass fungus</name>
    <name type="synonym">Magnaporthe poae</name>
    <dbReference type="NCBI Taxonomy" id="644358"/>
    <lineage>
        <taxon>Eukaryota</taxon>
        <taxon>Fungi</taxon>
        <taxon>Dikarya</taxon>
        <taxon>Ascomycota</taxon>
        <taxon>Pezizomycotina</taxon>
        <taxon>Sordariomycetes</taxon>
        <taxon>Sordariomycetidae</taxon>
        <taxon>Magnaporthales</taxon>
        <taxon>Magnaporthaceae</taxon>
        <taxon>Magnaporthiopsis</taxon>
    </lineage>
</organism>
<reference evidence="2" key="3">
    <citation type="submission" date="2011-03" db="EMBL/GenBank/DDBJ databases">
        <title>Annotation of Magnaporthe poae ATCC 64411.</title>
        <authorList>
            <person name="Ma L.-J."/>
            <person name="Dead R."/>
            <person name="Young S.K."/>
            <person name="Zeng Q."/>
            <person name="Gargeya S."/>
            <person name="Fitzgerald M."/>
            <person name="Haas B."/>
            <person name="Abouelleil A."/>
            <person name="Alvarado L."/>
            <person name="Arachchi H.M."/>
            <person name="Berlin A."/>
            <person name="Brown A."/>
            <person name="Chapman S.B."/>
            <person name="Chen Z."/>
            <person name="Dunbar C."/>
            <person name="Freedman E."/>
            <person name="Gearin G."/>
            <person name="Gellesch M."/>
            <person name="Goldberg J."/>
            <person name="Griggs A."/>
            <person name="Gujja S."/>
            <person name="Heiman D."/>
            <person name="Howarth C."/>
            <person name="Larson L."/>
            <person name="Lui A."/>
            <person name="MacDonald P.J.P."/>
            <person name="Mehta T."/>
            <person name="Montmayeur A."/>
            <person name="Murphy C."/>
            <person name="Neiman D."/>
            <person name="Pearson M."/>
            <person name="Priest M."/>
            <person name="Roberts A."/>
            <person name="Saif S."/>
            <person name="Shea T."/>
            <person name="Shenoy N."/>
            <person name="Sisk P."/>
            <person name="Stolte C."/>
            <person name="Sykes S."/>
            <person name="Yandava C."/>
            <person name="Wortman J."/>
            <person name="Nusbaum C."/>
            <person name="Birren B."/>
        </authorList>
    </citation>
    <scope>NUCLEOTIDE SEQUENCE</scope>
    <source>
        <strain evidence="2">ATCC 64411</strain>
    </source>
</reference>
<dbReference type="EMBL" id="GL876973">
    <property type="protein sequence ID" value="KLU89397.1"/>
    <property type="molecule type" value="Genomic_DNA"/>
</dbReference>
<reference evidence="3" key="5">
    <citation type="submission" date="2015-06" db="UniProtKB">
        <authorList>
            <consortium name="EnsemblFungi"/>
        </authorList>
    </citation>
    <scope>IDENTIFICATION</scope>
    <source>
        <strain evidence="3">ATCC 64411</strain>
    </source>
</reference>
<sequence>MERKMALREPDRLVAHRATNGDFWGHDGRWVRLARSCVEGAAAVPGILSPANGITAIRGDADSPTSQPTKMRLGKEQPAGKEAIGLASQDVKGSEEGVVGWTARGRTRAVRAERGTETADAWSRASFLRASRPRAGWVIICERGAASTPVSQRRGGQTAQLRRRSLSRIGSRNHFPRKRGEGGQRAYLRAHAAGEKGKEKKETKLKQDIFAA</sequence>
<feature type="region of interest" description="Disordered" evidence="1">
    <location>
        <begin position="58"/>
        <end position="79"/>
    </location>
</feature>
<protein>
    <submittedName>
        <fullName evidence="2 3">Uncharacterized protein</fullName>
    </submittedName>
</protein>
<evidence type="ECO:0000256" key="1">
    <source>
        <dbReference type="SAM" id="MobiDB-lite"/>
    </source>
</evidence>
<dbReference type="Proteomes" id="UP000011715">
    <property type="component" value="Unassembled WGS sequence"/>
</dbReference>
<accession>A0A0C4E766</accession>
<dbReference type="VEuPathDB" id="FungiDB:MAPG_08368"/>
<evidence type="ECO:0000313" key="3">
    <source>
        <dbReference type="EnsemblFungi" id="MAPG_08368T0"/>
    </source>
</evidence>
<feature type="compositionally biased region" description="Polar residues" evidence="1">
    <location>
        <begin position="149"/>
        <end position="160"/>
    </location>
</feature>
<reference evidence="3" key="4">
    <citation type="journal article" date="2015" name="G3 (Bethesda)">
        <title>Genome sequences of three phytopathogenic species of the Magnaporthaceae family of fungi.</title>
        <authorList>
            <person name="Okagaki L.H."/>
            <person name="Nunes C.C."/>
            <person name="Sailsbery J."/>
            <person name="Clay B."/>
            <person name="Brown D."/>
            <person name="John T."/>
            <person name="Oh Y."/>
            <person name="Young N."/>
            <person name="Fitzgerald M."/>
            <person name="Haas B.J."/>
            <person name="Zeng Q."/>
            <person name="Young S."/>
            <person name="Adiconis X."/>
            <person name="Fan L."/>
            <person name="Levin J.Z."/>
            <person name="Mitchell T.K."/>
            <person name="Okubara P.A."/>
            <person name="Farman M.L."/>
            <person name="Kohn L.M."/>
            <person name="Birren B."/>
            <person name="Ma L.-J."/>
            <person name="Dean R.A."/>
        </authorList>
    </citation>
    <scope>NUCLEOTIDE SEQUENCE</scope>
    <source>
        <strain evidence="3">ATCC 64411 / 73-15</strain>
    </source>
</reference>
<dbReference type="AlphaFoldDB" id="A0A0C4E766"/>
<evidence type="ECO:0000313" key="2">
    <source>
        <dbReference type="EMBL" id="KLU89397.1"/>
    </source>
</evidence>